<feature type="non-terminal residue" evidence="1">
    <location>
        <position position="1"/>
    </location>
</feature>
<dbReference type="EMBL" id="CP111020">
    <property type="protein sequence ID" value="WAR14885.1"/>
    <property type="molecule type" value="Genomic_DNA"/>
</dbReference>
<evidence type="ECO:0000313" key="1">
    <source>
        <dbReference type="EMBL" id="WAR14885.1"/>
    </source>
</evidence>
<evidence type="ECO:0000313" key="2">
    <source>
        <dbReference type="Proteomes" id="UP001164746"/>
    </source>
</evidence>
<accession>A0ABY7EY62</accession>
<reference evidence="1" key="1">
    <citation type="submission" date="2022-11" db="EMBL/GenBank/DDBJ databases">
        <title>Centuries of genome instability and evolution in soft-shell clam transmissible cancer (bioRxiv).</title>
        <authorList>
            <person name="Hart S.F.M."/>
            <person name="Yonemitsu M.A."/>
            <person name="Giersch R.M."/>
            <person name="Beal B.F."/>
            <person name="Arriagada G."/>
            <person name="Davis B.W."/>
            <person name="Ostrander E.A."/>
            <person name="Goff S.P."/>
            <person name="Metzger M.J."/>
        </authorList>
    </citation>
    <scope>NUCLEOTIDE SEQUENCE</scope>
    <source>
        <strain evidence="1">MELC-2E11</strain>
        <tissue evidence="1">Siphon/mantle</tissue>
    </source>
</reference>
<dbReference type="Proteomes" id="UP001164746">
    <property type="component" value="Chromosome 9"/>
</dbReference>
<keyword evidence="2" id="KW-1185">Reference proteome</keyword>
<sequence length="112" mass="12418">ENKDGGEEWSPVQRGLYESVARPAWGICVAWVIFACHTGCGGTGVCEHVLSSNMFTIAFVCFRICEQCTFMVGYCPLVSTDLRSLSCSSYLYDGLLLLQESHVPRKRLQCGQ</sequence>
<proteinExistence type="predicted"/>
<protein>
    <submittedName>
        <fullName evidence="1">Uncharacterized protein</fullName>
    </submittedName>
</protein>
<name>A0ABY7EY62_MYAAR</name>
<gene>
    <name evidence="1" type="ORF">MAR_004990</name>
</gene>
<organism evidence="1 2">
    <name type="scientific">Mya arenaria</name>
    <name type="common">Soft-shell clam</name>
    <dbReference type="NCBI Taxonomy" id="6604"/>
    <lineage>
        <taxon>Eukaryota</taxon>
        <taxon>Metazoa</taxon>
        <taxon>Spiralia</taxon>
        <taxon>Lophotrochozoa</taxon>
        <taxon>Mollusca</taxon>
        <taxon>Bivalvia</taxon>
        <taxon>Autobranchia</taxon>
        <taxon>Heteroconchia</taxon>
        <taxon>Euheterodonta</taxon>
        <taxon>Imparidentia</taxon>
        <taxon>Neoheterodontei</taxon>
        <taxon>Myida</taxon>
        <taxon>Myoidea</taxon>
        <taxon>Myidae</taxon>
        <taxon>Mya</taxon>
    </lineage>
</organism>